<keyword evidence="3" id="KW-1185">Reference proteome</keyword>
<comment type="caution">
    <text evidence="2">The sequence shown here is derived from an EMBL/GenBank/DDBJ whole genome shotgun (WGS) entry which is preliminary data.</text>
</comment>
<reference evidence="2 3" key="1">
    <citation type="submission" date="2020-08" db="EMBL/GenBank/DDBJ databases">
        <title>Sequencing the genomes of 1000 actinobacteria strains.</title>
        <authorList>
            <person name="Klenk H.-P."/>
        </authorList>
    </citation>
    <scope>NUCLEOTIDE SEQUENCE [LARGE SCALE GENOMIC DNA]</scope>
    <source>
        <strain evidence="2 3">DSM 20419</strain>
    </source>
</reference>
<gene>
    <name evidence="2" type="ORF">FHX72_002687</name>
</gene>
<evidence type="ECO:0000313" key="2">
    <source>
        <dbReference type="EMBL" id="MBB2958541.1"/>
    </source>
</evidence>
<sequence>MATVPVAGAGLSPRVASKRTCPASMVLHREAPNPVSPTMRGSFDAAARGALATAARTGVVQAAVAMTVRRERRFLGLDAAFGTGLLRWMVCKAGARDGGSACLGARKKTSEGEGGRNGRASSGAQGKATYHLVGSESRLSEVHAVHNSRTD</sequence>
<evidence type="ECO:0000256" key="1">
    <source>
        <dbReference type="SAM" id="MobiDB-lite"/>
    </source>
</evidence>
<evidence type="ECO:0000313" key="3">
    <source>
        <dbReference type="Proteomes" id="UP000545286"/>
    </source>
</evidence>
<dbReference type="AlphaFoldDB" id="A0A7W4UQ80"/>
<protein>
    <submittedName>
        <fullName evidence="2">Uncharacterized protein</fullName>
    </submittedName>
</protein>
<organism evidence="2 3">
    <name type="scientific">Pseudoclavibacter helvolus</name>
    <dbReference type="NCBI Taxonomy" id="255205"/>
    <lineage>
        <taxon>Bacteria</taxon>
        <taxon>Bacillati</taxon>
        <taxon>Actinomycetota</taxon>
        <taxon>Actinomycetes</taxon>
        <taxon>Micrococcales</taxon>
        <taxon>Microbacteriaceae</taxon>
        <taxon>Pseudoclavibacter</taxon>
    </lineage>
</organism>
<feature type="region of interest" description="Disordered" evidence="1">
    <location>
        <begin position="99"/>
        <end position="128"/>
    </location>
</feature>
<dbReference type="EMBL" id="JACHWJ010000004">
    <property type="protein sequence ID" value="MBB2958541.1"/>
    <property type="molecule type" value="Genomic_DNA"/>
</dbReference>
<accession>A0A7W4UQ80</accession>
<dbReference type="Proteomes" id="UP000545286">
    <property type="component" value="Unassembled WGS sequence"/>
</dbReference>
<proteinExistence type="predicted"/>
<name>A0A7W4UQ80_9MICO</name>